<gene>
    <name evidence="3" type="ORF">DWU89_13085</name>
    <name evidence="2" type="ORF">H8784_12755</name>
</gene>
<evidence type="ECO:0000313" key="4">
    <source>
        <dbReference type="Proteomes" id="UP000256321"/>
    </source>
</evidence>
<accession>A0A3D8HCW9</accession>
<dbReference type="Pfam" id="PF16287">
    <property type="entry name" value="DUF4933"/>
    <property type="match status" value="1"/>
</dbReference>
<dbReference type="EMBL" id="JACRTI010000031">
    <property type="protein sequence ID" value="MBC8602581.1"/>
    <property type="molecule type" value="Genomic_DNA"/>
</dbReference>
<dbReference type="PROSITE" id="PS51257">
    <property type="entry name" value="PROKAR_LIPOPROTEIN"/>
    <property type="match status" value="1"/>
</dbReference>
<dbReference type="AlphaFoldDB" id="A0A3D8HCW9"/>
<evidence type="ECO:0000313" key="3">
    <source>
        <dbReference type="EMBL" id="RDU48731.1"/>
    </source>
</evidence>
<proteinExistence type="predicted"/>
<dbReference type="Proteomes" id="UP000629596">
    <property type="component" value="Unassembled WGS sequence"/>
</dbReference>
<dbReference type="RefSeq" id="WP_115500072.1">
    <property type="nucleotide sequence ID" value="NZ_JACRTI010000031.1"/>
</dbReference>
<protein>
    <submittedName>
        <fullName evidence="3">DUF4933 domain-containing protein</fullName>
    </submittedName>
</protein>
<organism evidence="3 4">
    <name type="scientific">Parabacteroides acidifaciens</name>
    <dbReference type="NCBI Taxonomy" id="2290935"/>
    <lineage>
        <taxon>Bacteria</taxon>
        <taxon>Pseudomonadati</taxon>
        <taxon>Bacteroidota</taxon>
        <taxon>Bacteroidia</taxon>
        <taxon>Bacteroidales</taxon>
        <taxon>Tannerellaceae</taxon>
        <taxon>Parabacteroides</taxon>
    </lineage>
</organism>
<name>A0A3D8HCW9_9BACT</name>
<reference evidence="3 4" key="1">
    <citation type="submission" date="2018-07" db="EMBL/GenBank/DDBJ databases">
        <title>Parabacteroides acidifaciens nov. sp., isolated from human feces.</title>
        <authorList>
            <person name="Wang Y.J."/>
        </authorList>
    </citation>
    <scope>NUCLEOTIDE SEQUENCE [LARGE SCALE GENOMIC DNA]</scope>
    <source>
        <strain evidence="3 4">426-9</strain>
    </source>
</reference>
<keyword evidence="5" id="KW-1185">Reference proteome</keyword>
<evidence type="ECO:0000313" key="2">
    <source>
        <dbReference type="EMBL" id="MBC8602581.1"/>
    </source>
</evidence>
<evidence type="ECO:0000313" key="5">
    <source>
        <dbReference type="Proteomes" id="UP000629596"/>
    </source>
</evidence>
<reference evidence="2 5" key="2">
    <citation type="submission" date="2020-08" db="EMBL/GenBank/DDBJ databases">
        <title>Genome public.</title>
        <authorList>
            <person name="Liu C."/>
            <person name="Sun Q."/>
        </authorList>
    </citation>
    <scope>NUCLEOTIDE SEQUENCE [LARGE SCALE GENOMIC DNA]</scope>
    <source>
        <strain evidence="2 5">426_9</strain>
    </source>
</reference>
<feature type="signal peptide" evidence="1">
    <location>
        <begin position="1"/>
        <end position="24"/>
    </location>
</feature>
<comment type="caution">
    <text evidence="3">The sequence shown here is derived from an EMBL/GenBank/DDBJ whole genome shotgun (WGS) entry which is preliminary data.</text>
</comment>
<keyword evidence="1" id="KW-0732">Signal</keyword>
<feature type="chain" id="PRO_5017751158" evidence="1">
    <location>
        <begin position="25"/>
        <end position="436"/>
    </location>
</feature>
<evidence type="ECO:0000256" key="1">
    <source>
        <dbReference type="SAM" id="SignalP"/>
    </source>
</evidence>
<dbReference type="InterPro" id="IPR032559">
    <property type="entry name" value="DUF4933"/>
</dbReference>
<dbReference type="EMBL" id="QREV01000031">
    <property type="protein sequence ID" value="RDU48731.1"/>
    <property type="molecule type" value="Genomic_DNA"/>
</dbReference>
<sequence length="436" mass="49100">MNKQLLLILLPAILLATGCKQQKAYDEGETATQTAPHQPLPPKYTAQYDRSVPPARIDIEKAIADSVPVSLSKVASTIEYFMVGDDKYPITDVVATNDGFIALNQPKLYLYRKGMKRKRVGLKTTFGNWISVPGPKICFDKTTTKLYAHLKRINQETGYGEPYIVELPPLDTVLARVYYLYPDSLPVSSHHFLPQKASILRYLSPSQYATLKENKDGIDDGITTFNLDGDTICTFQAGIDPTVKVGNYLYGPPFFDKIYRHENKITFRLSFCDTIYRVLDERTYAPAYVTDFGKSRLTAIENIQGKERKNKVWMTALEENAKALFIQTHKEGKSSKSGWLDAEREPDMPDVERQIVYLKSSKQTFAVPVKAGGLANDLDGGLPFWPDGQTDGYLYMIRPAKELKAKIKLTGSPKQKELKAFLDGVDEKQNVMIVIK</sequence>
<dbReference type="Proteomes" id="UP000256321">
    <property type="component" value="Unassembled WGS sequence"/>
</dbReference>